<dbReference type="Gene3D" id="3.90.320.10">
    <property type="match status" value="1"/>
</dbReference>
<sequence>MPIDRQFLGSKQPHLHQVVAFLRASIAGTTWDLSNFLCVVPGSRAGRRLLELLVLHAENEKLTLTPPQITTEGRLPELLYTPKRPFATDLTQQLAWAKALATCPAAKLHDLIPNPPPTSDLDSWLSLASALRLLHNELAAEKLAFADVVKALEGSNSWADVPRWRVLSEIQAAYWKELDDAHLWDAQTARLVAIEKNELHLRSTVLLIGTVDLTRTVRKMLQLIDTQAIALLPVDASLADTFDLDGCLISEAWATRHLPITQEHYTRVDGPADQAAAVADWLRALGGKYHSDEIAIGVPDEAIVSQLERELEQSGIKSRAFSGTTVGQTLPSLLLDAIVAYVLRERYDELASLVRHPDLHDWIERKSAADGALDVDPVAALDEYYGEHYSARLDEELLAREASTTIPEGLSPSSAAHRRRTRSVARSVKTTVDLVHRLIAPLRTSKQPLARWGEALRAILLEVYHGRQLDRRIPRDRMLLEATSMLAGALDAPAKVPAKLSPAVSLSAAIDLLVSPVLRSNIPPPAEAGAIELLGWLELPLDDARAAIITTFNEGYIPAGEGSAMFLSSELRTTLGIQDAKRRVARDAFALFMLAESKAELLLVVAHRDVEKNPLAPSRLLFATEPLEAARRGVQLFSALPATPTRRIALAPQLTRLSSGFQIPLPDTSLPIEDNFSVSQFKAYLACPYRFYLRHVLRLSSMNDAADELEPRGFGSLIHDVLQSFGRSDEVRDSTHSTDIFDFLAASLQGIVSARLGERACRAAVRVQVEQIRSRLQAFAKWQAARTATGWRIVYTEDLDKQLTGTMTIDDKPVILRGRIDRIDRHDDTQTLAVLDYKTADTPNAPKAAHRKPQSGEWVDLQLPLYRHLLPAAAKESADTSHRQLQLGYIQLPKSLENTGDHQETWTKEELESADAAAADVVRAIRERVFWPPKSSAAKLDEEFQAICQDRLLLPWRPEKSEESFDE</sequence>
<evidence type="ECO:0000313" key="3">
    <source>
        <dbReference type="Proteomes" id="UP000001887"/>
    </source>
</evidence>
<dbReference type="KEGG" id="psl:Psta_2270"/>
<dbReference type="eggNOG" id="COG2887">
    <property type="taxonomic scope" value="Bacteria"/>
</dbReference>
<dbReference type="OrthoDB" id="5487982at2"/>
<gene>
    <name evidence="2" type="ordered locus">Psta_2270</name>
</gene>
<accession>D2R2V0</accession>
<dbReference type="InterPro" id="IPR038726">
    <property type="entry name" value="PDDEXK_AddAB-type"/>
</dbReference>
<keyword evidence="3" id="KW-1185">Reference proteome</keyword>
<name>D2R2V0_PIRSD</name>
<proteinExistence type="predicted"/>
<feature type="domain" description="PD-(D/E)XK endonuclease-like" evidence="1">
    <location>
        <begin position="676"/>
        <end position="936"/>
    </location>
</feature>
<dbReference type="SUPFAM" id="SSF52540">
    <property type="entry name" value="P-loop containing nucleoside triphosphate hydrolases"/>
    <property type="match status" value="1"/>
</dbReference>
<dbReference type="InterPro" id="IPR011604">
    <property type="entry name" value="PDDEXK-like_dom_sf"/>
</dbReference>
<dbReference type="InterPro" id="IPR027417">
    <property type="entry name" value="P-loop_NTPase"/>
</dbReference>
<dbReference type="SUPFAM" id="SSF52980">
    <property type="entry name" value="Restriction endonuclease-like"/>
    <property type="match status" value="1"/>
</dbReference>
<dbReference type="STRING" id="530564.Psta_2270"/>
<evidence type="ECO:0000259" key="1">
    <source>
        <dbReference type="Pfam" id="PF12705"/>
    </source>
</evidence>
<dbReference type="HOGENOM" id="CLU_306262_0_0_0"/>
<dbReference type="AlphaFoldDB" id="D2R2V0"/>
<organism evidence="2 3">
    <name type="scientific">Pirellula staleyi (strain ATCC 27377 / DSM 6068 / ICPB 4128)</name>
    <name type="common">Pirella staleyi</name>
    <dbReference type="NCBI Taxonomy" id="530564"/>
    <lineage>
        <taxon>Bacteria</taxon>
        <taxon>Pseudomonadati</taxon>
        <taxon>Planctomycetota</taxon>
        <taxon>Planctomycetia</taxon>
        <taxon>Pirellulales</taxon>
        <taxon>Pirellulaceae</taxon>
        <taxon>Pirellula</taxon>
    </lineage>
</organism>
<dbReference type="eggNOG" id="COG3893">
    <property type="taxonomic scope" value="Bacteria"/>
</dbReference>
<reference evidence="2 3" key="1">
    <citation type="journal article" date="2009" name="Stand. Genomic Sci.">
        <title>Complete genome sequence of Pirellula staleyi type strain (ATCC 27377).</title>
        <authorList>
            <person name="Clum A."/>
            <person name="Tindall B.J."/>
            <person name="Sikorski J."/>
            <person name="Ivanova N."/>
            <person name="Mavrommatis K."/>
            <person name="Lucas S."/>
            <person name="Glavina del Rio T."/>
            <person name="Nolan M."/>
            <person name="Chen F."/>
            <person name="Tice H."/>
            <person name="Pitluck S."/>
            <person name="Cheng J.F."/>
            <person name="Chertkov O."/>
            <person name="Brettin T."/>
            <person name="Han C."/>
            <person name="Detter J.C."/>
            <person name="Kuske C."/>
            <person name="Bruce D."/>
            <person name="Goodwin L."/>
            <person name="Ovchinikova G."/>
            <person name="Pati A."/>
            <person name="Mikhailova N."/>
            <person name="Chen A."/>
            <person name="Palaniappan K."/>
            <person name="Land M."/>
            <person name="Hauser L."/>
            <person name="Chang Y.J."/>
            <person name="Jeffries C.D."/>
            <person name="Chain P."/>
            <person name="Rohde M."/>
            <person name="Goker M."/>
            <person name="Bristow J."/>
            <person name="Eisen J.A."/>
            <person name="Markowitz V."/>
            <person name="Hugenholtz P."/>
            <person name="Kyrpides N.C."/>
            <person name="Klenk H.P."/>
            <person name="Lapidus A."/>
        </authorList>
    </citation>
    <scope>NUCLEOTIDE SEQUENCE [LARGE SCALE GENOMIC DNA]</scope>
    <source>
        <strain evidence="3">ATCC 27377 / DSM 6068 / ICPB 4128</strain>
    </source>
</reference>
<dbReference type="Proteomes" id="UP000001887">
    <property type="component" value="Chromosome"/>
</dbReference>
<protein>
    <submittedName>
        <fullName evidence="2">ATP-dependent nuclease subunit B-like protein</fullName>
    </submittedName>
</protein>
<dbReference type="EMBL" id="CP001848">
    <property type="protein sequence ID" value="ADB16940.1"/>
    <property type="molecule type" value="Genomic_DNA"/>
</dbReference>
<dbReference type="Pfam" id="PF12705">
    <property type="entry name" value="PDDEXK_1"/>
    <property type="match status" value="1"/>
</dbReference>
<evidence type="ECO:0000313" key="2">
    <source>
        <dbReference type="EMBL" id="ADB16940.1"/>
    </source>
</evidence>
<dbReference type="InterPro" id="IPR011335">
    <property type="entry name" value="Restrct_endonuc-II-like"/>
</dbReference>